<feature type="compositionally biased region" description="Basic residues" evidence="1">
    <location>
        <begin position="39"/>
        <end position="55"/>
    </location>
</feature>
<feature type="region of interest" description="Disordered" evidence="1">
    <location>
        <begin position="1"/>
        <end position="78"/>
    </location>
</feature>
<protein>
    <submittedName>
        <fullName evidence="3">Uncharacterized protein</fullName>
    </submittedName>
</protein>
<dbReference type="OrthoDB" id="5419542at2759"/>
<keyword evidence="2" id="KW-1133">Transmembrane helix</keyword>
<organism evidence="3 4">
    <name type="scientific">Coniella lustricola</name>
    <dbReference type="NCBI Taxonomy" id="2025994"/>
    <lineage>
        <taxon>Eukaryota</taxon>
        <taxon>Fungi</taxon>
        <taxon>Dikarya</taxon>
        <taxon>Ascomycota</taxon>
        <taxon>Pezizomycotina</taxon>
        <taxon>Sordariomycetes</taxon>
        <taxon>Sordariomycetidae</taxon>
        <taxon>Diaporthales</taxon>
        <taxon>Schizoparmaceae</taxon>
        <taxon>Coniella</taxon>
    </lineage>
</organism>
<feature type="compositionally biased region" description="Low complexity" evidence="1">
    <location>
        <begin position="1"/>
        <end position="20"/>
    </location>
</feature>
<evidence type="ECO:0000256" key="2">
    <source>
        <dbReference type="SAM" id="Phobius"/>
    </source>
</evidence>
<keyword evidence="2" id="KW-0472">Membrane</keyword>
<dbReference type="InParanoid" id="A0A2T3AH39"/>
<dbReference type="AlphaFoldDB" id="A0A2T3AH39"/>
<feature type="transmembrane region" description="Helical" evidence="2">
    <location>
        <begin position="282"/>
        <end position="301"/>
    </location>
</feature>
<evidence type="ECO:0000256" key="1">
    <source>
        <dbReference type="SAM" id="MobiDB-lite"/>
    </source>
</evidence>
<evidence type="ECO:0000313" key="4">
    <source>
        <dbReference type="Proteomes" id="UP000241462"/>
    </source>
</evidence>
<gene>
    <name evidence="3" type="ORF">BD289DRAFT_425625</name>
</gene>
<evidence type="ECO:0000313" key="3">
    <source>
        <dbReference type="EMBL" id="PSR97492.1"/>
    </source>
</evidence>
<keyword evidence="2" id="KW-0812">Transmembrane</keyword>
<feature type="region of interest" description="Disordered" evidence="1">
    <location>
        <begin position="95"/>
        <end position="114"/>
    </location>
</feature>
<accession>A0A2T3AH39</accession>
<keyword evidence="4" id="KW-1185">Reference proteome</keyword>
<sequence length="375" mass="40927">MSGGAAAASSSPTRAGASPTRARHHVSRSITDRLPGPSSKHHGHSHQTHSHHHITGHISASLHRRARSRDERHGSTAAQSAAALLHYITPRSSLEVPRTEGAASVAPSPQQSRRGSILIPANAESAGLAGIPLSTEALRHRERVKAAARTAGLRNSLVTLTTFSSTTNRRLDEAYYTVLQKLTALQNTILALKELAGASAATSDGFSADAQSVLTEAQSQLDALGDFSEQQDRVQALQDRVHGGRERIAALSERVDVVRRRVEKWERADREWQERTRRKLKIVWGVVLGLGLLFLVLYLGARFYAPEIDGTIDGLTDSAVASKMELGQKRADASPSQVQRRDRENDSVPVVDFHHHRDREVDVAMDDALRALDEL</sequence>
<proteinExistence type="predicted"/>
<dbReference type="Proteomes" id="UP000241462">
    <property type="component" value="Unassembled WGS sequence"/>
</dbReference>
<dbReference type="STRING" id="2025994.A0A2T3AH39"/>
<name>A0A2T3AH39_9PEZI</name>
<reference evidence="3 4" key="1">
    <citation type="journal article" date="2018" name="Mycol. Prog.">
        <title>Coniella lustricola, a new species from submerged detritus.</title>
        <authorList>
            <person name="Raudabaugh D.B."/>
            <person name="Iturriaga T."/>
            <person name="Carver A."/>
            <person name="Mondo S."/>
            <person name="Pangilinan J."/>
            <person name="Lipzen A."/>
            <person name="He G."/>
            <person name="Amirebrahimi M."/>
            <person name="Grigoriev I.V."/>
            <person name="Miller A.N."/>
        </authorList>
    </citation>
    <scope>NUCLEOTIDE SEQUENCE [LARGE SCALE GENOMIC DNA]</scope>
    <source>
        <strain evidence="3 4">B22-T-1</strain>
    </source>
</reference>
<dbReference type="EMBL" id="KZ678390">
    <property type="protein sequence ID" value="PSR97492.1"/>
    <property type="molecule type" value="Genomic_DNA"/>
</dbReference>